<accession>A0A4R6QU90</accession>
<dbReference type="AlphaFoldDB" id="A0A4R6QU90"/>
<proteinExistence type="predicted"/>
<name>A0A4R6QU90_9BURK</name>
<dbReference type="Proteomes" id="UP000295361">
    <property type="component" value="Unassembled WGS sequence"/>
</dbReference>
<organism evidence="1 2">
    <name type="scientific">Roseateles toxinivorans</name>
    <dbReference type="NCBI Taxonomy" id="270368"/>
    <lineage>
        <taxon>Bacteria</taxon>
        <taxon>Pseudomonadati</taxon>
        <taxon>Pseudomonadota</taxon>
        <taxon>Betaproteobacteria</taxon>
        <taxon>Burkholderiales</taxon>
        <taxon>Sphaerotilaceae</taxon>
        <taxon>Roseateles</taxon>
    </lineage>
</organism>
<reference evidence="1 2" key="1">
    <citation type="submission" date="2019-03" db="EMBL/GenBank/DDBJ databases">
        <title>Genomic Encyclopedia of Type Strains, Phase IV (KMG-IV): sequencing the most valuable type-strain genomes for metagenomic binning, comparative biology and taxonomic classification.</title>
        <authorList>
            <person name="Goeker M."/>
        </authorList>
    </citation>
    <scope>NUCLEOTIDE SEQUENCE [LARGE SCALE GENOMIC DNA]</scope>
    <source>
        <strain evidence="1 2">DSM 16998</strain>
    </source>
</reference>
<gene>
    <name evidence="1" type="ORF">DES47_101570</name>
</gene>
<evidence type="ECO:0000313" key="1">
    <source>
        <dbReference type="EMBL" id="TDP74509.1"/>
    </source>
</evidence>
<keyword evidence="2" id="KW-1185">Reference proteome</keyword>
<sequence>MPDGQKTSMDLDKRKSLALEMLQIAAAEVPGTSASRKFRGLIEANQHERALLILEEAGEDHAVSRGYWSQLKQAAETLGLRQLRLEFGRKHRRSVDPEL</sequence>
<evidence type="ECO:0000313" key="2">
    <source>
        <dbReference type="Proteomes" id="UP000295361"/>
    </source>
</evidence>
<dbReference type="InParanoid" id="A0A4R6QU90"/>
<protein>
    <submittedName>
        <fullName evidence="1">Uncharacterized protein</fullName>
    </submittedName>
</protein>
<comment type="caution">
    <text evidence="1">The sequence shown here is derived from an EMBL/GenBank/DDBJ whole genome shotgun (WGS) entry which is preliminary data.</text>
</comment>
<dbReference type="EMBL" id="SNXS01000001">
    <property type="protein sequence ID" value="TDP74509.1"/>
    <property type="molecule type" value="Genomic_DNA"/>
</dbReference>